<sequence>MYKKLLQEHEALKHEYSENTIIQSMNDMKEKYNDLIKNTVALYRYDALQERKKVLQNKLIATSVLIDYILLELRHFDNIFMNDGQVDVENLKMQLSVIKGMLQPHI</sequence>
<protein>
    <submittedName>
        <fullName evidence="1">Uncharacterized protein</fullName>
    </submittedName>
</protein>
<evidence type="ECO:0000313" key="1">
    <source>
        <dbReference type="EMBL" id="QHT22255.1"/>
    </source>
</evidence>
<dbReference type="EMBL" id="MN739708">
    <property type="protein sequence ID" value="QHT22255.1"/>
    <property type="molecule type" value="Genomic_DNA"/>
</dbReference>
<dbReference type="AlphaFoldDB" id="A0A6C0E4C9"/>
<name>A0A6C0E4C9_9ZZZZ</name>
<reference evidence="1" key="1">
    <citation type="journal article" date="2020" name="Nature">
        <title>Giant virus diversity and host interactions through global metagenomics.</title>
        <authorList>
            <person name="Schulz F."/>
            <person name="Roux S."/>
            <person name="Paez-Espino D."/>
            <person name="Jungbluth S."/>
            <person name="Walsh D.A."/>
            <person name="Denef V.J."/>
            <person name="McMahon K.D."/>
            <person name="Konstantinidis K.T."/>
            <person name="Eloe-Fadrosh E.A."/>
            <person name="Kyrpides N.C."/>
            <person name="Woyke T."/>
        </authorList>
    </citation>
    <scope>NUCLEOTIDE SEQUENCE</scope>
    <source>
        <strain evidence="1">GVMAG-M-3300023179-107</strain>
    </source>
</reference>
<accession>A0A6C0E4C9</accession>
<organism evidence="1">
    <name type="scientific">viral metagenome</name>
    <dbReference type="NCBI Taxonomy" id="1070528"/>
    <lineage>
        <taxon>unclassified sequences</taxon>
        <taxon>metagenomes</taxon>
        <taxon>organismal metagenomes</taxon>
    </lineage>
</organism>
<proteinExistence type="predicted"/>